<dbReference type="Proteomes" id="UP000214646">
    <property type="component" value="Unassembled WGS sequence"/>
</dbReference>
<dbReference type="GO" id="GO:0015562">
    <property type="term" value="F:efflux transmembrane transporter activity"/>
    <property type="evidence" value="ECO:0007669"/>
    <property type="project" value="InterPro"/>
</dbReference>
<feature type="region of interest" description="Disordered" evidence="8">
    <location>
        <begin position="68"/>
        <end position="119"/>
    </location>
</feature>
<dbReference type="RefSeq" id="WP_088254955.1">
    <property type="nucleotide sequence ID" value="NZ_NIDE01000005.1"/>
</dbReference>
<dbReference type="GO" id="GO:0009279">
    <property type="term" value="C:cell outer membrane"/>
    <property type="evidence" value="ECO:0007669"/>
    <property type="project" value="UniProtKB-SubCell"/>
</dbReference>
<dbReference type="PANTHER" id="PTHR30026:SF20">
    <property type="entry name" value="OUTER MEMBRANE PROTEIN TOLC"/>
    <property type="match status" value="1"/>
</dbReference>
<dbReference type="InterPro" id="IPR051906">
    <property type="entry name" value="TolC-like"/>
</dbReference>
<evidence type="ECO:0000256" key="1">
    <source>
        <dbReference type="ARBA" id="ARBA00004442"/>
    </source>
</evidence>
<comment type="similarity">
    <text evidence="2">Belongs to the outer membrane factor (OMF) (TC 1.B.17) family.</text>
</comment>
<feature type="compositionally biased region" description="Pro residues" evidence="8">
    <location>
        <begin position="96"/>
        <end position="113"/>
    </location>
</feature>
<keyword evidence="10" id="KW-1185">Reference proteome</keyword>
<organism evidence="9 10">
    <name type="scientific">Fimbriiglobus ruber</name>
    <dbReference type="NCBI Taxonomy" id="1908690"/>
    <lineage>
        <taxon>Bacteria</taxon>
        <taxon>Pseudomonadati</taxon>
        <taxon>Planctomycetota</taxon>
        <taxon>Planctomycetia</taxon>
        <taxon>Gemmatales</taxon>
        <taxon>Gemmataceae</taxon>
        <taxon>Fimbriiglobus</taxon>
    </lineage>
</organism>
<evidence type="ECO:0000256" key="2">
    <source>
        <dbReference type="ARBA" id="ARBA00007613"/>
    </source>
</evidence>
<keyword evidence="6" id="KW-0472">Membrane</keyword>
<dbReference type="GO" id="GO:0015288">
    <property type="term" value="F:porin activity"/>
    <property type="evidence" value="ECO:0007669"/>
    <property type="project" value="TreeGrafter"/>
</dbReference>
<dbReference type="InterPro" id="IPR003423">
    <property type="entry name" value="OMP_efflux"/>
</dbReference>
<dbReference type="Pfam" id="PF02321">
    <property type="entry name" value="OEP"/>
    <property type="match status" value="1"/>
</dbReference>
<evidence type="ECO:0000256" key="6">
    <source>
        <dbReference type="ARBA" id="ARBA00023136"/>
    </source>
</evidence>
<feature type="compositionally biased region" description="Pro residues" evidence="8">
    <location>
        <begin position="73"/>
        <end position="86"/>
    </location>
</feature>
<evidence type="ECO:0000256" key="7">
    <source>
        <dbReference type="ARBA" id="ARBA00023237"/>
    </source>
</evidence>
<evidence type="ECO:0000256" key="4">
    <source>
        <dbReference type="ARBA" id="ARBA00022452"/>
    </source>
</evidence>
<keyword evidence="5" id="KW-0812">Transmembrane</keyword>
<proteinExistence type="inferred from homology"/>
<evidence type="ECO:0000256" key="8">
    <source>
        <dbReference type="SAM" id="MobiDB-lite"/>
    </source>
</evidence>
<keyword evidence="3" id="KW-0813">Transport</keyword>
<evidence type="ECO:0000256" key="5">
    <source>
        <dbReference type="ARBA" id="ARBA00022692"/>
    </source>
</evidence>
<sequence>MARVRRVWRAVPTWHWTAAGVVVVGVGCESLQHEQALPLANPGYGSQTARYAPPGVVQGDRSAAVQLASAREPVPPTGPTAGPPAPAADTGATTPSAPPGPTGTILPPVPDVPDPTQQPTAERIDLGAALQLAGIDNPTISLAREVVREALASQLAARSLLLPNITMGGNYRYHSGPLQDDPGELRTPTLQSFNLGFGTMAVGTNPATIPGVRLFAHLGDALYEPLAARQRVSARQSDAQATQNTVLLDVAAAYLELMGAEAQIEILRRAGADVAEISRVTSEFAKVGQGAPSDANRAAGNTDLIRRQTRQAEGRAAVASARLCRLLNLDPSVRLRTPGGAVEPVCLIPEGTDLEALVGVATAARPEVFARSAEILEAQTRVRQERTRPLFPTLSVGYSADLFGGGSNQTSPTFGPLQGRSDFDVAAVWTVQNLGFGNTARVRQAKATVGVSVAAFNAAVNQIRREVAEAKALAQTGAEQITLARVTLTAAEEGFQLESERIKRGEGLPIETLDSFRQLVDARLEFLAAVVAYNVAQFRLYVALGRTPLPETSAATGQNSLPGFNPPR</sequence>
<dbReference type="Gene3D" id="1.20.1600.10">
    <property type="entry name" value="Outer membrane efflux proteins (OEP)"/>
    <property type="match status" value="1"/>
</dbReference>
<reference evidence="10" key="1">
    <citation type="submission" date="2017-06" db="EMBL/GenBank/DDBJ databases">
        <title>Genome analysis of Fimbriiglobus ruber SP5, the first member of the order Planctomycetales with confirmed chitinolytic capability.</title>
        <authorList>
            <person name="Ravin N.V."/>
            <person name="Rakitin A.L."/>
            <person name="Ivanova A.A."/>
            <person name="Beletsky A.V."/>
            <person name="Kulichevskaya I.S."/>
            <person name="Mardanov A.V."/>
            <person name="Dedysh S.N."/>
        </authorList>
    </citation>
    <scope>NUCLEOTIDE SEQUENCE [LARGE SCALE GENOMIC DNA]</scope>
    <source>
        <strain evidence="10">SP5</strain>
    </source>
</reference>
<accession>A0A225DJP6</accession>
<evidence type="ECO:0000313" key="9">
    <source>
        <dbReference type="EMBL" id="OWK41681.1"/>
    </source>
</evidence>
<dbReference type="GO" id="GO:1990281">
    <property type="term" value="C:efflux pump complex"/>
    <property type="evidence" value="ECO:0007669"/>
    <property type="project" value="TreeGrafter"/>
</dbReference>
<evidence type="ECO:0000256" key="3">
    <source>
        <dbReference type="ARBA" id="ARBA00022448"/>
    </source>
</evidence>
<dbReference type="SUPFAM" id="SSF56954">
    <property type="entry name" value="Outer membrane efflux proteins (OEP)"/>
    <property type="match status" value="1"/>
</dbReference>
<dbReference type="PROSITE" id="PS51257">
    <property type="entry name" value="PROKAR_LIPOPROTEIN"/>
    <property type="match status" value="1"/>
</dbReference>
<gene>
    <name evidence="9" type="ORF">FRUB_03759</name>
</gene>
<keyword evidence="4" id="KW-1134">Transmembrane beta strand</keyword>
<dbReference type="EMBL" id="NIDE01000005">
    <property type="protein sequence ID" value="OWK41681.1"/>
    <property type="molecule type" value="Genomic_DNA"/>
</dbReference>
<keyword evidence="7" id="KW-0998">Cell outer membrane</keyword>
<dbReference type="PANTHER" id="PTHR30026">
    <property type="entry name" value="OUTER MEMBRANE PROTEIN TOLC"/>
    <property type="match status" value="1"/>
</dbReference>
<protein>
    <submittedName>
        <fullName evidence="9">Heavy metal RND efflux outer membrane protein, CzcC family</fullName>
    </submittedName>
</protein>
<dbReference type="AlphaFoldDB" id="A0A225DJP6"/>
<comment type="caution">
    <text evidence="9">The sequence shown here is derived from an EMBL/GenBank/DDBJ whole genome shotgun (WGS) entry which is preliminary data.</text>
</comment>
<dbReference type="OrthoDB" id="266724at2"/>
<name>A0A225DJP6_9BACT</name>
<comment type="subcellular location">
    <subcellularLocation>
        <location evidence="1">Cell outer membrane</location>
    </subcellularLocation>
</comment>
<evidence type="ECO:0000313" key="10">
    <source>
        <dbReference type="Proteomes" id="UP000214646"/>
    </source>
</evidence>